<evidence type="ECO:0000313" key="3">
    <source>
        <dbReference type="Proteomes" id="UP001139366"/>
    </source>
</evidence>
<name>A0A9X1HE16_9FLAO</name>
<sequence length="122" mass="14218">MIENTEITEIQKQICHKYGLKFEPCELHLKVGISLNIIEKNYEMPIHALRLRVENGTNGWYIWAGDYSEDDDFFKPLHASHLEEYCPVLLPYLGLAPGSRFLIAENGNYVDVWEDLSLLEYK</sequence>
<dbReference type="AlphaFoldDB" id="A0A9X1HE16"/>
<reference evidence="2 3" key="1">
    <citation type="journal article" date="2023" name="Antonie Van Leeuwenhoek">
        <title>Flavobacterium potami sp. nov., a multi-metal resistance genes harbouring bacterium isolated from shallow river silt.</title>
        <authorList>
            <person name="Li S."/>
            <person name="Mao S."/>
            <person name="Mu W."/>
            <person name="Guo B."/>
            <person name="Li C."/>
            <person name="Zhu Q."/>
            <person name="Hou X."/>
            <person name="Zhao Y."/>
            <person name="Wei S."/>
            <person name="Liu H."/>
            <person name="Liu A."/>
        </authorList>
    </citation>
    <scope>NUCLEOTIDE SEQUENCE [LARGE SCALE GENOMIC DNA]</scope>
    <source>
        <strain evidence="2 3">17A</strain>
    </source>
</reference>
<comment type="caution">
    <text evidence="2">The sequence shown here is derived from an EMBL/GenBank/DDBJ whole genome shotgun (WGS) entry which is preliminary data.</text>
</comment>
<dbReference type="Proteomes" id="UP001139366">
    <property type="component" value="Unassembled WGS sequence"/>
</dbReference>
<keyword evidence="3" id="KW-1185">Reference proteome</keyword>
<proteinExistence type="predicted"/>
<feature type="domain" description="Imm33-like" evidence="1">
    <location>
        <begin position="11"/>
        <end position="115"/>
    </location>
</feature>
<dbReference type="RefSeq" id="WP_223711139.1">
    <property type="nucleotide sequence ID" value="NZ_JAINUY010000010.1"/>
</dbReference>
<dbReference type="InterPro" id="IPR056509">
    <property type="entry name" value="Imm33-like"/>
</dbReference>
<dbReference type="Pfam" id="PF24719">
    <property type="entry name" value="Imm33-like"/>
    <property type="match status" value="1"/>
</dbReference>
<organism evidence="2 3">
    <name type="scientific">Flavobacterium potami</name>
    <dbReference type="NCBI Taxonomy" id="2872310"/>
    <lineage>
        <taxon>Bacteria</taxon>
        <taxon>Pseudomonadati</taxon>
        <taxon>Bacteroidota</taxon>
        <taxon>Flavobacteriia</taxon>
        <taxon>Flavobacteriales</taxon>
        <taxon>Flavobacteriaceae</taxon>
        <taxon>Flavobacterium</taxon>
    </lineage>
</organism>
<accession>A0A9X1HE16</accession>
<dbReference type="EMBL" id="JAINUY010000010">
    <property type="protein sequence ID" value="MBZ4037619.1"/>
    <property type="molecule type" value="Genomic_DNA"/>
</dbReference>
<protein>
    <recommendedName>
        <fullName evidence="1">Imm33-like domain-containing protein</fullName>
    </recommendedName>
</protein>
<evidence type="ECO:0000259" key="1">
    <source>
        <dbReference type="Pfam" id="PF24719"/>
    </source>
</evidence>
<evidence type="ECO:0000313" key="2">
    <source>
        <dbReference type="EMBL" id="MBZ4037619.1"/>
    </source>
</evidence>
<gene>
    <name evidence="2" type="ORF">K6T82_22850</name>
</gene>